<feature type="region of interest" description="Disordered" evidence="1">
    <location>
        <begin position="437"/>
        <end position="487"/>
    </location>
</feature>
<sequence length="487" mass="53827">MSSNTDANRTANAADDMSLRWGLLNELGEDRGDQDTYDVFNWDRNPDIDDYYASFLRSRYGGPVVRAPVETSWRDPPTVTDEQDTDTDTETEFESGVESLENTHRIWNYGKRVDVLAGIGEYGVLILELDDIDGPDGFKQPATEANELTGLRPFSQKSIIDIKKGGPGSGRWGEPIGYKIDLTDEDDEEDDVATTIFQSEDSEDTTDPDEMWVHHSRVIHVPSDGLLDDEIRGQPRQEGVWNTLTDIEKTMGSAAELAYRASAWGLAINMAKDVNLPDGGDQQREHVNRWYHGLEPILRTQGAENIKNLGGVDIDPSTIVEPNIEALAARTGIPQKILKGNESGETAGSQDLREFYGKIQERREQFVTPQIVRAVLQRLIDLGVLSAPAGGDFEIEWPPVAEQDEEEQSTIHLNRAKVANNLQTAVPGYGGEEWTEYVEEGTFPDLDPQDIAPMDPAENAGAPPAANQPPAQPPLPDGGEDEEDDDE</sequence>
<keyword evidence="4" id="KW-1185">Reference proteome</keyword>
<dbReference type="Pfam" id="PF06381">
    <property type="entry name" value="Phage_portal_3"/>
    <property type="match status" value="1"/>
</dbReference>
<evidence type="ECO:0000256" key="1">
    <source>
        <dbReference type="SAM" id="MobiDB-lite"/>
    </source>
</evidence>
<evidence type="ECO:0000313" key="3">
    <source>
        <dbReference type="EMBL" id="MFC6766004.1"/>
    </source>
</evidence>
<dbReference type="EMBL" id="JBHSWV010000210">
    <property type="protein sequence ID" value="MFC6766004.1"/>
    <property type="molecule type" value="Genomic_DNA"/>
</dbReference>
<dbReference type="RefSeq" id="WP_273738994.1">
    <property type="nucleotide sequence ID" value="NZ_JAQIVI010000210.1"/>
</dbReference>
<feature type="region of interest" description="Disordered" evidence="1">
    <location>
        <begin position="68"/>
        <end position="89"/>
    </location>
</feature>
<comment type="caution">
    <text evidence="3">The sequence shown here is derived from an EMBL/GenBank/DDBJ whole genome shotgun (WGS) entry which is preliminary data.</text>
</comment>
<name>A0ABD5SNA5_9EURY</name>
<feature type="domain" description="Anti-CBASS protein Acb1-like N-terminal" evidence="2">
    <location>
        <begin position="63"/>
        <end position="420"/>
    </location>
</feature>
<evidence type="ECO:0000259" key="2">
    <source>
        <dbReference type="Pfam" id="PF06381"/>
    </source>
</evidence>
<evidence type="ECO:0000313" key="4">
    <source>
        <dbReference type="Proteomes" id="UP001596383"/>
    </source>
</evidence>
<feature type="compositionally biased region" description="Low complexity" evidence="1">
    <location>
        <begin position="455"/>
        <end position="465"/>
    </location>
</feature>
<proteinExistence type="predicted"/>
<dbReference type="Proteomes" id="UP001596383">
    <property type="component" value="Unassembled WGS sequence"/>
</dbReference>
<organism evidence="3 4">
    <name type="scientific">Natrinema soli</name>
    <dbReference type="NCBI Taxonomy" id="1930624"/>
    <lineage>
        <taxon>Archaea</taxon>
        <taxon>Methanobacteriati</taxon>
        <taxon>Methanobacteriota</taxon>
        <taxon>Stenosarchaea group</taxon>
        <taxon>Halobacteria</taxon>
        <taxon>Halobacteriales</taxon>
        <taxon>Natrialbaceae</taxon>
        <taxon>Natrinema</taxon>
    </lineage>
</organism>
<dbReference type="AlphaFoldDB" id="A0ABD5SNA5"/>
<gene>
    <name evidence="3" type="ORF">ACFQE6_13705</name>
</gene>
<reference evidence="3 4" key="1">
    <citation type="journal article" date="2019" name="Int. J. Syst. Evol. Microbiol.">
        <title>The Global Catalogue of Microorganisms (GCM) 10K type strain sequencing project: providing services to taxonomists for standard genome sequencing and annotation.</title>
        <authorList>
            <consortium name="The Broad Institute Genomics Platform"/>
            <consortium name="The Broad Institute Genome Sequencing Center for Infectious Disease"/>
            <person name="Wu L."/>
            <person name="Ma J."/>
        </authorList>
    </citation>
    <scope>NUCLEOTIDE SEQUENCE [LARGE SCALE GENOMIC DNA]</scope>
    <source>
        <strain evidence="3 4">LMG 29247</strain>
    </source>
</reference>
<accession>A0ABD5SNA5</accession>
<feature type="compositionally biased region" description="Pro residues" evidence="1">
    <location>
        <begin position="466"/>
        <end position="476"/>
    </location>
</feature>
<protein>
    <submittedName>
        <fullName evidence="3">Anti-CBASS protein Acb1 family protein</fullName>
    </submittedName>
</protein>
<dbReference type="InterPro" id="IPR024459">
    <property type="entry name" value="Acb1-like_N"/>
</dbReference>
<feature type="compositionally biased region" description="Acidic residues" evidence="1">
    <location>
        <begin position="478"/>
        <end position="487"/>
    </location>
</feature>